<dbReference type="GO" id="GO:0043190">
    <property type="term" value="C:ATP-binding cassette (ABC) transporter complex"/>
    <property type="evidence" value="ECO:0007669"/>
    <property type="project" value="InterPro"/>
</dbReference>
<evidence type="ECO:0000256" key="2">
    <source>
        <dbReference type="ARBA" id="ARBA00022448"/>
    </source>
</evidence>
<gene>
    <name evidence="5" type="ORF">CARN6_1825</name>
</gene>
<dbReference type="InterPro" id="IPR039424">
    <property type="entry name" value="SBP_5"/>
</dbReference>
<evidence type="ECO:0000259" key="4">
    <source>
        <dbReference type="Pfam" id="PF00496"/>
    </source>
</evidence>
<organism evidence="5">
    <name type="scientific">mine drainage metagenome</name>
    <dbReference type="NCBI Taxonomy" id="410659"/>
    <lineage>
        <taxon>unclassified sequences</taxon>
        <taxon>metagenomes</taxon>
        <taxon>ecological metagenomes</taxon>
    </lineage>
</organism>
<dbReference type="EMBL" id="CABQ01000210">
    <property type="protein sequence ID" value="CBI08367.1"/>
    <property type="molecule type" value="Genomic_DNA"/>
</dbReference>
<dbReference type="GO" id="GO:0015833">
    <property type="term" value="P:peptide transport"/>
    <property type="evidence" value="ECO:0007669"/>
    <property type="project" value="TreeGrafter"/>
</dbReference>
<dbReference type="PIRSF" id="PIRSF002741">
    <property type="entry name" value="MppA"/>
    <property type="match status" value="1"/>
</dbReference>
<evidence type="ECO:0000256" key="3">
    <source>
        <dbReference type="ARBA" id="ARBA00022729"/>
    </source>
</evidence>
<sequence>MGKLRWKILLVLTALCEVAVLGCHGGRTIRRDPSTVVFLIESSPNSLDPRVGTDGQSEHIDQLIFDGLVARDAHYQFSPALAERWEQPDPLTLIFHLRHGIRFQGGQLLTSQDVLWTLNSMRNGAILTPKAASYDSISTIDAPDPFTVRIHLKQPDNFLLGNLSSSAMGIVPAGSGADFWRHPVGTGPFRFVSQETDKEVVLERNSYSWTGISAPDSVRRIRFQVVPDAITQALELRKGSADVASNSLPIDALPVLAQQENLAIEEIGGTQVQYLAFNTQDTILGNRLVRQAIAFSVDRSLIVKTLLGGRAQLADSLLPRQHWAYTDDVSHYAYNPKFASQLLDQAGYPPGKDGIRLHLTMKTSTDEGTRQLAATLQQQLAQIGIALDIRSLETATFLQDISRGAFQIYSLRWVGGNEQPDIFSYAFSSTRIPPRGANRGRYKNAHLDDLLQDAERSSSQPRRRDDYAAVQQILSRDLPAYSLWYRDSILVHNKRIQEVQPTPSGDFSFLLSAKIVNRNSIP</sequence>
<dbReference type="Gene3D" id="3.90.76.10">
    <property type="entry name" value="Dipeptide-binding Protein, Domain 1"/>
    <property type="match status" value="1"/>
</dbReference>
<dbReference type="PANTHER" id="PTHR30290">
    <property type="entry name" value="PERIPLASMIC BINDING COMPONENT OF ABC TRANSPORTER"/>
    <property type="match status" value="1"/>
</dbReference>
<dbReference type="AlphaFoldDB" id="E6QM96"/>
<evidence type="ECO:0000256" key="1">
    <source>
        <dbReference type="ARBA" id="ARBA00005695"/>
    </source>
</evidence>
<dbReference type="GO" id="GO:0042597">
    <property type="term" value="C:periplasmic space"/>
    <property type="evidence" value="ECO:0007669"/>
    <property type="project" value="UniProtKB-ARBA"/>
</dbReference>
<dbReference type="PANTHER" id="PTHR30290:SF9">
    <property type="entry name" value="OLIGOPEPTIDE-BINDING PROTEIN APPA"/>
    <property type="match status" value="1"/>
</dbReference>
<keyword evidence="3" id="KW-0732">Signal</keyword>
<dbReference type="Pfam" id="PF00496">
    <property type="entry name" value="SBP_bac_5"/>
    <property type="match status" value="1"/>
</dbReference>
<reference evidence="5" key="1">
    <citation type="submission" date="2009-10" db="EMBL/GenBank/DDBJ databases">
        <title>Diversity of trophic interactions inside an arsenic-rich microbial ecosystem.</title>
        <authorList>
            <person name="Bertin P.N."/>
            <person name="Heinrich-Salmeron A."/>
            <person name="Pelletier E."/>
            <person name="Goulhen-Chollet F."/>
            <person name="Arsene-Ploetze F."/>
            <person name="Gallien S."/>
            <person name="Calteau A."/>
            <person name="Vallenet D."/>
            <person name="Casiot C."/>
            <person name="Chane-Woon-Ming B."/>
            <person name="Giloteaux L."/>
            <person name="Barakat M."/>
            <person name="Bonnefoy V."/>
            <person name="Bruneel O."/>
            <person name="Chandler M."/>
            <person name="Cleiss J."/>
            <person name="Duran R."/>
            <person name="Elbaz-Poulichet F."/>
            <person name="Fonknechten N."/>
            <person name="Lauga B."/>
            <person name="Mornico D."/>
            <person name="Ortet P."/>
            <person name="Schaeffer C."/>
            <person name="Siguier P."/>
            <person name="Alexander Thil Smith A."/>
            <person name="Van Dorsselaer A."/>
            <person name="Weissenbach J."/>
            <person name="Medigue C."/>
            <person name="Le Paslier D."/>
        </authorList>
    </citation>
    <scope>NUCLEOTIDE SEQUENCE</scope>
</reference>
<evidence type="ECO:0000313" key="5">
    <source>
        <dbReference type="EMBL" id="CBI08367.1"/>
    </source>
</evidence>
<dbReference type="SUPFAM" id="SSF53850">
    <property type="entry name" value="Periplasmic binding protein-like II"/>
    <property type="match status" value="1"/>
</dbReference>
<dbReference type="InterPro" id="IPR030678">
    <property type="entry name" value="Peptide/Ni-bd"/>
</dbReference>
<feature type="domain" description="Solute-binding protein family 5" evidence="4">
    <location>
        <begin position="77"/>
        <end position="430"/>
    </location>
</feature>
<dbReference type="Gene3D" id="3.10.105.10">
    <property type="entry name" value="Dipeptide-binding Protein, Domain 3"/>
    <property type="match status" value="1"/>
</dbReference>
<proteinExistence type="inferred from homology"/>
<accession>E6QM96</accession>
<dbReference type="CDD" id="cd00995">
    <property type="entry name" value="PBP2_NikA_DppA_OppA_like"/>
    <property type="match status" value="1"/>
</dbReference>
<protein>
    <submittedName>
        <fullName evidence="5">ABC peptide transporter, periplasmic ligand binding protein</fullName>
    </submittedName>
</protein>
<comment type="similarity">
    <text evidence="1">Belongs to the bacterial solute-binding protein 5 family.</text>
</comment>
<dbReference type="Gene3D" id="3.40.190.10">
    <property type="entry name" value="Periplasmic binding protein-like II"/>
    <property type="match status" value="1"/>
</dbReference>
<name>E6QM96_9ZZZZ</name>
<comment type="caution">
    <text evidence="5">The sequence shown here is derived from an EMBL/GenBank/DDBJ whole genome shotgun (WGS) entry which is preliminary data.</text>
</comment>
<keyword evidence="2" id="KW-0813">Transport</keyword>
<dbReference type="InterPro" id="IPR000914">
    <property type="entry name" value="SBP_5_dom"/>
</dbReference>
<dbReference type="GO" id="GO:1904680">
    <property type="term" value="F:peptide transmembrane transporter activity"/>
    <property type="evidence" value="ECO:0007669"/>
    <property type="project" value="TreeGrafter"/>
</dbReference>